<feature type="domain" description="AB hydrolase-1" evidence="2">
    <location>
        <begin position="31"/>
        <end position="256"/>
    </location>
</feature>
<gene>
    <name evidence="3" type="ORF">NK718_02955</name>
</gene>
<dbReference type="PRINTS" id="PR00111">
    <property type="entry name" value="ABHYDROLASE"/>
</dbReference>
<evidence type="ECO:0000259" key="2">
    <source>
        <dbReference type="Pfam" id="PF00561"/>
    </source>
</evidence>
<dbReference type="EMBL" id="JANCLU010000002">
    <property type="protein sequence ID" value="MCP8937462.1"/>
    <property type="molecule type" value="Genomic_DNA"/>
</dbReference>
<sequence length="275" mass="29547">MGSSHQGEDVETGHVSVPDGSVAYTVQGAGPVVVFAHGLGGNQRSWWQQVGAFSRHFRCVAFSHRGFDPSWDSSGAPRPPCFASDLRCLLDHLRVETASIVGQSMGGWTAMEFALAYPGRVDALVLCGSTGTLRHAGLRSLGDTAADPRIQAWRAAGIQPAAGARMAEEQPELHRMFVDIDRASGTFDRAAVRAALDAMRVRSPADIAAIDRPTLAMVGEEDLICPPGNVSILAGVMANCERHVVPRAGHSVYFERAETFNAMTLDFLHRQELPS</sequence>
<dbReference type="InterPro" id="IPR050266">
    <property type="entry name" value="AB_hydrolase_sf"/>
</dbReference>
<dbReference type="PANTHER" id="PTHR43798">
    <property type="entry name" value="MONOACYLGLYCEROL LIPASE"/>
    <property type="match status" value="1"/>
</dbReference>
<organism evidence="3 4">
    <name type="scientific">Alsobacter ponti</name>
    <dbReference type="NCBI Taxonomy" id="2962936"/>
    <lineage>
        <taxon>Bacteria</taxon>
        <taxon>Pseudomonadati</taxon>
        <taxon>Pseudomonadota</taxon>
        <taxon>Alphaproteobacteria</taxon>
        <taxon>Hyphomicrobiales</taxon>
        <taxon>Alsobacteraceae</taxon>
        <taxon>Alsobacter</taxon>
    </lineage>
</organism>
<dbReference type="RefSeq" id="WP_254738470.1">
    <property type="nucleotide sequence ID" value="NZ_JANCLU010000002.1"/>
</dbReference>
<protein>
    <submittedName>
        <fullName evidence="3">Alpha/beta hydrolase</fullName>
    </submittedName>
</protein>
<evidence type="ECO:0000313" key="4">
    <source>
        <dbReference type="Proteomes" id="UP001205890"/>
    </source>
</evidence>
<dbReference type="Proteomes" id="UP001205890">
    <property type="component" value="Unassembled WGS sequence"/>
</dbReference>
<dbReference type="Pfam" id="PF00561">
    <property type="entry name" value="Abhydrolase_1"/>
    <property type="match status" value="1"/>
</dbReference>
<dbReference type="InterPro" id="IPR000073">
    <property type="entry name" value="AB_hydrolase_1"/>
</dbReference>
<proteinExistence type="predicted"/>
<name>A0ABT1L7Q9_9HYPH</name>
<dbReference type="InterPro" id="IPR029058">
    <property type="entry name" value="AB_hydrolase_fold"/>
</dbReference>
<keyword evidence="1 3" id="KW-0378">Hydrolase</keyword>
<dbReference type="GO" id="GO:0016787">
    <property type="term" value="F:hydrolase activity"/>
    <property type="evidence" value="ECO:0007669"/>
    <property type="project" value="UniProtKB-KW"/>
</dbReference>
<dbReference type="Gene3D" id="3.40.50.1820">
    <property type="entry name" value="alpha/beta hydrolase"/>
    <property type="match status" value="1"/>
</dbReference>
<reference evidence="3 4" key="1">
    <citation type="submission" date="2022-07" db="EMBL/GenBank/DDBJ databases">
        <authorList>
            <person name="Li W.-J."/>
            <person name="Deng Q.-Q."/>
        </authorList>
    </citation>
    <scope>NUCLEOTIDE SEQUENCE [LARGE SCALE GENOMIC DNA]</scope>
    <source>
        <strain evidence="3 4">SYSU M60028</strain>
    </source>
</reference>
<keyword evidence="4" id="KW-1185">Reference proteome</keyword>
<dbReference type="PANTHER" id="PTHR43798:SF31">
    <property type="entry name" value="AB HYDROLASE SUPERFAMILY PROTEIN YCLE"/>
    <property type="match status" value="1"/>
</dbReference>
<dbReference type="SUPFAM" id="SSF53474">
    <property type="entry name" value="alpha/beta-Hydrolases"/>
    <property type="match status" value="1"/>
</dbReference>
<evidence type="ECO:0000256" key="1">
    <source>
        <dbReference type="ARBA" id="ARBA00022801"/>
    </source>
</evidence>
<comment type="caution">
    <text evidence="3">The sequence shown here is derived from an EMBL/GenBank/DDBJ whole genome shotgun (WGS) entry which is preliminary data.</text>
</comment>
<evidence type="ECO:0000313" key="3">
    <source>
        <dbReference type="EMBL" id="MCP8937462.1"/>
    </source>
</evidence>
<accession>A0ABT1L7Q9</accession>